<protein>
    <submittedName>
        <fullName evidence="1">Uncharacterized protein</fullName>
    </submittedName>
</protein>
<evidence type="ECO:0000313" key="1">
    <source>
        <dbReference type="EMBL" id="OCT64726.1"/>
    </source>
</evidence>
<accession>A0A974H532</accession>
<name>A0A974H532_XENLA</name>
<dbReference type="EMBL" id="CM004482">
    <property type="protein sequence ID" value="OCT64726.1"/>
    <property type="molecule type" value="Genomic_DNA"/>
</dbReference>
<proteinExistence type="predicted"/>
<evidence type="ECO:0000313" key="2">
    <source>
        <dbReference type="Proteomes" id="UP000694892"/>
    </source>
</evidence>
<dbReference type="AlphaFoldDB" id="A0A974H532"/>
<reference evidence="2" key="1">
    <citation type="journal article" date="2016" name="Nature">
        <title>Genome evolution in the allotetraploid frog Xenopus laevis.</title>
        <authorList>
            <person name="Session A.M."/>
            <person name="Uno Y."/>
            <person name="Kwon T."/>
            <person name="Chapman J.A."/>
            <person name="Toyoda A."/>
            <person name="Takahashi S."/>
            <person name="Fukui A."/>
            <person name="Hikosaka A."/>
            <person name="Suzuki A."/>
            <person name="Kondo M."/>
            <person name="van Heeringen S.J."/>
            <person name="Quigley I."/>
            <person name="Heinz S."/>
            <person name="Ogino H."/>
            <person name="Ochi H."/>
            <person name="Hellsten U."/>
            <person name="Lyons J.B."/>
            <person name="Simakov O."/>
            <person name="Putnam N."/>
            <person name="Stites J."/>
            <person name="Kuroki Y."/>
            <person name="Tanaka T."/>
            <person name="Michiue T."/>
            <person name="Watanabe M."/>
            <person name="Bogdanovic O."/>
            <person name="Lister R."/>
            <person name="Georgiou G."/>
            <person name="Paranjpe S.S."/>
            <person name="van Kruijsbergen I."/>
            <person name="Shu S."/>
            <person name="Carlson J."/>
            <person name="Kinoshita T."/>
            <person name="Ohta Y."/>
            <person name="Mawaribuchi S."/>
            <person name="Jenkins J."/>
            <person name="Grimwood J."/>
            <person name="Schmutz J."/>
            <person name="Mitros T."/>
            <person name="Mozaffari S.V."/>
            <person name="Suzuki Y."/>
            <person name="Haramoto Y."/>
            <person name="Yamamoto T.S."/>
            <person name="Takagi C."/>
            <person name="Heald R."/>
            <person name="Miller K."/>
            <person name="Haudenschild C."/>
            <person name="Kitzman J."/>
            <person name="Nakayama T."/>
            <person name="Izutsu Y."/>
            <person name="Robert J."/>
            <person name="Fortriede J."/>
            <person name="Burns K."/>
            <person name="Lotay V."/>
            <person name="Karimi K."/>
            <person name="Yasuoka Y."/>
            <person name="Dichmann D.S."/>
            <person name="Flajnik M.F."/>
            <person name="Houston D.W."/>
            <person name="Shendure J."/>
            <person name="DuPasquier L."/>
            <person name="Vize P.D."/>
            <person name="Zorn A.M."/>
            <person name="Ito M."/>
            <person name="Marcotte E.M."/>
            <person name="Wallingford J.B."/>
            <person name="Ito Y."/>
            <person name="Asashima M."/>
            <person name="Ueno N."/>
            <person name="Matsuda Y."/>
            <person name="Veenstra G.J."/>
            <person name="Fujiyama A."/>
            <person name="Harland R.M."/>
            <person name="Taira M."/>
            <person name="Rokhsar D.S."/>
        </authorList>
    </citation>
    <scope>NUCLEOTIDE SEQUENCE [LARGE SCALE GENOMIC DNA]</scope>
    <source>
        <strain evidence="2">J</strain>
    </source>
</reference>
<sequence>MASRPKHSVKIFSRCTKSDYNWLITQLQNEDFGSLVKEVHAVEIYNRYSQFIRDINNCTFAILYHSLHYGRLSITDVTDSLYDKHLEILFQNLGKEKVIVVLDDLSESTLQEKRRILQEQPSIGRYSQDLILFSQTEKKAGFKQNTLEPLKKTLKASCKFINYI</sequence>
<gene>
    <name evidence="1" type="ORF">XELAEV_18045823mg</name>
</gene>
<dbReference type="Proteomes" id="UP000694892">
    <property type="component" value="Chromosome 9_10L"/>
</dbReference>
<organism evidence="1 2">
    <name type="scientific">Xenopus laevis</name>
    <name type="common">African clawed frog</name>
    <dbReference type="NCBI Taxonomy" id="8355"/>
    <lineage>
        <taxon>Eukaryota</taxon>
        <taxon>Metazoa</taxon>
        <taxon>Chordata</taxon>
        <taxon>Craniata</taxon>
        <taxon>Vertebrata</taxon>
        <taxon>Euteleostomi</taxon>
        <taxon>Amphibia</taxon>
        <taxon>Batrachia</taxon>
        <taxon>Anura</taxon>
        <taxon>Pipoidea</taxon>
        <taxon>Pipidae</taxon>
        <taxon>Xenopodinae</taxon>
        <taxon>Xenopus</taxon>
        <taxon>Xenopus</taxon>
    </lineage>
</organism>